<accession>A0ABS6XAP2</accession>
<evidence type="ECO:0000313" key="1">
    <source>
        <dbReference type="EMBL" id="MBW3365070.1"/>
    </source>
</evidence>
<dbReference type="EMBL" id="JAHWXQ010000002">
    <property type="protein sequence ID" value="MBW3365070.1"/>
    <property type="molecule type" value="Genomic_DNA"/>
</dbReference>
<reference evidence="1 2" key="1">
    <citation type="submission" date="2021-07" db="EMBL/GenBank/DDBJ databases">
        <authorList>
            <person name="Kim M.K."/>
        </authorList>
    </citation>
    <scope>NUCLEOTIDE SEQUENCE [LARGE SCALE GENOMIC DNA]</scope>
    <source>
        <strain evidence="1 2">HLY7-15</strain>
    </source>
</reference>
<name>A0ABS6XAP2_9BACT</name>
<comment type="caution">
    <text evidence="1">The sequence shown here is derived from an EMBL/GenBank/DDBJ whole genome shotgun (WGS) entry which is preliminary data.</text>
</comment>
<keyword evidence="2" id="KW-1185">Reference proteome</keyword>
<sequence>MLKRILTFALVLLMGCIDPVDVDLDTQKKHLVVEGYFTNEAKLNYVRLSYSQPHSVPYNEFEKGAIVFVSSDAGERYSFRYDKAGYYYPEAGAMAYGVPGNTYWLNISVGNKLYQSAPVKMQEPLPIDSVHFEVDEQTYAFEGVRENQLYMGYNVLVDYKDPAEYKNFLRWSFSTQYEVNTQPWDFIDPWSGQPAPKECCIQCFLHEKLELLRVADDRLVNGRDVKNQAVLFMPFEKYLAVKNKLTIYQHSITQEAYDFFRILEQQKNSTGTVFDPPPAEVKGNIKNPANEEEQVLGFFDVSGVSVKQVTILRSELTYPAPPYKYPDNCEALKGATRQMPEGW</sequence>
<dbReference type="InterPro" id="IPR025345">
    <property type="entry name" value="DUF4249"/>
</dbReference>
<evidence type="ECO:0000313" key="2">
    <source>
        <dbReference type="Proteomes" id="UP000774935"/>
    </source>
</evidence>
<protein>
    <submittedName>
        <fullName evidence="1">DUF4249 domain-containing protein</fullName>
    </submittedName>
</protein>
<proteinExistence type="predicted"/>
<dbReference type="PROSITE" id="PS51257">
    <property type="entry name" value="PROKAR_LIPOPROTEIN"/>
    <property type="match status" value="1"/>
</dbReference>
<gene>
    <name evidence="1" type="ORF">KYK27_08445</name>
</gene>
<dbReference type="RefSeq" id="WP_199109595.1">
    <property type="nucleotide sequence ID" value="NZ_JAHWXQ010000002.1"/>
</dbReference>
<dbReference type="Pfam" id="PF14054">
    <property type="entry name" value="DUF4249"/>
    <property type="match status" value="1"/>
</dbReference>
<dbReference type="Proteomes" id="UP000774935">
    <property type="component" value="Unassembled WGS sequence"/>
</dbReference>
<organism evidence="1 2">
    <name type="scientific">Pontibacter populi</name>
    <dbReference type="NCBI Taxonomy" id="890055"/>
    <lineage>
        <taxon>Bacteria</taxon>
        <taxon>Pseudomonadati</taxon>
        <taxon>Bacteroidota</taxon>
        <taxon>Cytophagia</taxon>
        <taxon>Cytophagales</taxon>
        <taxon>Hymenobacteraceae</taxon>
        <taxon>Pontibacter</taxon>
    </lineage>
</organism>